<evidence type="ECO:0000313" key="2">
    <source>
        <dbReference type="Proteomes" id="UP000036932"/>
    </source>
</evidence>
<keyword evidence="2" id="KW-1185">Reference proteome</keyword>
<gene>
    <name evidence="1" type="ORF">AM231_04350</name>
</gene>
<dbReference type="PATRIC" id="fig|1705565.3.peg.2754"/>
<name>A0A0M1P327_9BACL</name>
<dbReference type="Proteomes" id="UP000036932">
    <property type="component" value="Unassembled WGS sequence"/>
</dbReference>
<proteinExistence type="predicted"/>
<protein>
    <submittedName>
        <fullName evidence="1">Uncharacterized protein</fullName>
    </submittedName>
</protein>
<dbReference type="RefSeq" id="WP_054401464.1">
    <property type="nucleotide sequence ID" value="NZ_LIUT01000001.1"/>
</dbReference>
<comment type="caution">
    <text evidence="1">The sequence shown here is derived from an EMBL/GenBank/DDBJ whole genome shotgun (WGS) entry which is preliminary data.</text>
</comment>
<reference evidence="2" key="1">
    <citation type="submission" date="2015-08" db="EMBL/GenBank/DDBJ databases">
        <title>Genome sequencing project for genomic taxonomy and phylogenomics of Bacillus-like bacteria.</title>
        <authorList>
            <person name="Liu B."/>
            <person name="Wang J."/>
            <person name="Zhu Y."/>
            <person name="Liu G."/>
            <person name="Chen Q."/>
            <person name="Chen Z."/>
            <person name="Lan J."/>
            <person name="Che J."/>
            <person name="Ge C."/>
            <person name="Shi H."/>
            <person name="Pan Z."/>
            <person name="Liu X."/>
        </authorList>
    </citation>
    <scope>NUCLEOTIDE SEQUENCE [LARGE SCALE GENOMIC DNA]</scope>
    <source>
        <strain evidence="2">FJAT-22460</strain>
    </source>
</reference>
<dbReference type="OrthoDB" id="2651199at2"/>
<evidence type="ECO:0000313" key="1">
    <source>
        <dbReference type="EMBL" id="KOR88459.1"/>
    </source>
</evidence>
<dbReference type="AlphaFoldDB" id="A0A0M1P327"/>
<sequence length="261" mass="29456">MDRASRIKLTGKQFFVLTGIVRARAVIGLEDPFRGTLAEEMPGEIAKVEQELSEQGLIDTSSSEPVLLQKLLEYIEVCSRTLLTIHITVSGFEDQQRECFIYYSSSLVVKAEIESGPDGTRAYVLQELGTPSQAWLKIMSYLQLEDRKNRDTGKLTLPKGWFQQWIHAGQGDEEPQKHLLAQGYSRSVVSSLVDSVSHPERYAAFTAYYCPDLDCRVQGIELLRGKDANWLIRSEGDQDEIWGTTLTEIIRELGAVIERVK</sequence>
<dbReference type="EMBL" id="LIUT01000001">
    <property type="protein sequence ID" value="KOR88459.1"/>
    <property type="molecule type" value="Genomic_DNA"/>
</dbReference>
<organism evidence="1 2">
    <name type="scientific">Paenibacillus solani</name>
    <dbReference type="NCBI Taxonomy" id="1705565"/>
    <lineage>
        <taxon>Bacteria</taxon>
        <taxon>Bacillati</taxon>
        <taxon>Bacillota</taxon>
        <taxon>Bacilli</taxon>
        <taxon>Bacillales</taxon>
        <taxon>Paenibacillaceae</taxon>
        <taxon>Paenibacillus</taxon>
    </lineage>
</organism>
<accession>A0A0M1P327</accession>